<sequence length="182" mass="21325">MIEKTMEISCDVCQDLIPLVQDQIASEDSCRLVNNHIEECESCRAVYSDTGKSEINQIIDQKSTRIIKRRIFLFELFILILGAFLGVYLSNTSNIFYNIFIMPFIGMFGYFVLGKRWYYVPISIFLMSYIWSFITNLLNSKEFVVDMFMYPVVFSLIYTILTMIGFVTGILLKYAFQKDKKY</sequence>
<keyword evidence="1" id="KW-0472">Membrane</keyword>
<evidence type="ECO:0000259" key="2">
    <source>
        <dbReference type="Pfam" id="PF13490"/>
    </source>
</evidence>
<evidence type="ECO:0000313" key="3">
    <source>
        <dbReference type="EMBL" id="MBB2184308.1"/>
    </source>
</evidence>
<evidence type="ECO:0000256" key="1">
    <source>
        <dbReference type="SAM" id="Phobius"/>
    </source>
</evidence>
<reference evidence="3 4" key="1">
    <citation type="submission" date="2020-07" db="EMBL/GenBank/DDBJ databases">
        <title>Characterization and genome sequencing of isolate MD1, a novel member within the family Lachnospiraceae.</title>
        <authorList>
            <person name="Rettenmaier R."/>
            <person name="Di Bello L."/>
            <person name="Zinser C."/>
            <person name="Scheitz K."/>
            <person name="Liebl W."/>
            <person name="Zverlov V."/>
        </authorList>
    </citation>
    <scope>NUCLEOTIDE SEQUENCE [LARGE SCALE GENOMIC DNA]</scope>
    <source>
        <strain evidence="3 4">MD1</strain>
    </source>
</reference>
<dbReference type="Pfam" id="PF13490">
    <property type="entry name" value="zf-HC2"/>
    <property type="match status" value="1"/>
</dbReference>
<feature type="transmembrane region" description="Helical" evidence="1">
    <location>
        <begin position="95"/>
        <end position="113"/>
    </location>
</feature>
<dbReference type="Proteomes" id="UP000574276">
    <property type="component" value="Unassembled WGS sequence"/>
</dbReference>
<evidence type="ECO:0000313" key="4">
    <source>
        <dbReference type="Proteomes" id="UP000574276"/>
    </source>
</evidence>
<keyword evidence="4" id="KW-1185">Reference proteome</keyword>
<dbReference type="InterPro" id="IPR027383">
    <property type="entry name" value="Znf_put"/>
</dbReference>
<proteinExistence type="predicted"/>
<gene>
    <name evidence="3" type="ORF">H0486_15615</name>
</gene>
<feature type="transmembrane region" description="Helical" evidence="1">
    <location>
        <begin position="118"/>
        <end position="138"/>
    </location>
</feature>
<keyword evidence="1" id="KW-1133">Transmembrane helix</keyword>
<organism evidence="3 4">
    <name type="scientific">Variimorphobacter saccharofermentans</name>
    <dbReference type="NCBI Taxonomy" id="2755051"/>
    <lineage>
        <taxon>Bacteria</taxon>
        <taxon>Bacillati</taxon>
        <taxon>Bacillota</taxon>
        <taxon>Clostridia</taxon>
        <taxon>Lachnospirales</taxon>
        <taxon>Lachnospiraceae</taxon>
        <taxon>Variimorphobacter</taxon>
    </lineage>
</organism>
<dbReference type="AlphaFoldDB" id="A0A839K4L7"/>
<feature type="transmembrane region" description="Helical" evidence="1">
    <location>
        <begin position="150"/>
        <end position="172"/>
    </location>
</feature>
<comment type="caution">
    <text evidence="3">The sequence shown here is derived from an EMBL/GenBank/DDBJ whole genome shotgun (WGS) entry which is preliminary data.</text>
</comment>
<accession>A0A839K4L7</accession>
<dbReference type="RefSeq" id="WP_228353891.1">
    <property type="nucleotide sequence ID" value="NZ_JACEGA010000001.1"/>
</dbReference>
<feature type="transmembrane region" description="Helical" evidence="1">
    <location>
        <begin position="71"/>
        <end position="89"/>
    </location>
</feature>
<name>A0A839K4L7_9FIRM</name>
<feature type="domain" description="Putative zinc-finger" evidence="2">
    <location>
        <begin position="10"/>
        <end position="44"/>
    </location>
</feature>
<protein>
    <submittedName>
        <fullName evidence="3">Zf-HC2 domain-containing protein</fullName>
    </submittedName>
</protein>
<dbReference type="EMBL" id="JACEGA010000001">
    <property type="protein sequence ID" value="MBB2184308.1"/>
    <property type="molecule type" value="Genomic_DNA"/>
</dbReference>
<keyword evidence="1" id="KW-0812">Transmembrane</keyword>